<reference evidence="4 5" key="1">
    <citation type="submission" date="2025-05" db="UniProtKB">
        <authorList>
            <consortium name="RefSeq"/>
        </authorList>
    </citation>
    <scope>IDENTIFICATION</scope>
    <source>
        <tissue evidence="4 5">Muscle</tissue>
    </source>
</reference>
<name>A0ABM1S217_LIMPO</name>
<evidence type="ECO:0000313" key="5">
    <source>
        <dbReference type="RefSeq" id="XP_022237672.1"/>
    </source>
</evidence>
<accession>A0ABM1S217</accession>
<dbReference type="GeneID" id="111085018"/>
<keyword evidence="2" id="KW-0732">Signal</keyword>
<evidence type="ECO:0000313" key="3">
    <source>
        <dbReference type="Proteomes" id="UP000694941"/>
    </source>
</evidence>
<evidence type="ECO:0000256" key="2">
    <source>
        <dbReference type="SAM" id="SignalP"/>
    </source>
</evidence>
<sequence length="411" mass="46986">MRMFSCFILVVLVALKTTIASIISDVTLKDDQLDNITLQNTFDEEQSMENLKPASKQKDHPKERPSLENVIGISVGSLKRPSRSIANDNTLVRDYMNFNRNEPSSGFMDNGDRRNSVILKKQGYMTEVFTGNQMQGGGGELKRKKDLPPGFLGSRGRRSQVNFKRQNDDLPPGFMGSRGRRSQNNLDLLLEKMESLGLRSERDFKRQYTFPPGFMGSKGRRAQGNTKGRQDYTGLKRENIYLSQFMDDWIRKVQTDFKRNNKTPLNLMKYENYKDQMISNPENALPMELFAIEGRRSQTVLDHHNNLPADFIGSRGRRSQTVLDHHNNLPADFIGSRGRRDNTSYKRENELLPGFFVSRGKRKERLGVKKQLPPAGFVLARGKRVENEFIQLNNTPLDSKTNAMRSGNKKG</sequence>
<feature type="region of interest" description="Disordered" evidence="1">
    <location>
        <begin position="131"/>
        <end position="159"/>
    </location>
</feature>
<feature type="chain" id="PRO_5045023109" evidence="2">
    <location>
        <begin position="21"/>
        <end position="411"/>
    </location>
</feature>
<feature type="signal peptide" evidence="2">
    <location>
        <begin position="1"/>
        <end position="20"/>
    </location>
</feature>
<feature type="region of interest" description="Disordered" evidence="1">
    <location>
        <begin position="208"/>
        <end position="230"/>
    </location>
</feature>
<feature type="region of interest" description="Disordered" evidence="1">
    <location>
        <begin position="40"/>
        <end position="65"/>
    </location>
</feature>
<dbReference type="RefSeq" id="XP_022237671.1">
    <property type="nucleotide sequence ID" value="XM_022381963.1"/>
</dbReference>
<proteinExistence type="predicted"/>
<organism evidence="3 5">
    <name type="scientific">Limulus polyphemus</name>
    <name type="common">Atlantic horseshoe crab</name>
    <dbReference type="NCBI Taxonomy" id="6850"/>
    <lineage>
        <taxon>Eukaryota</taxon>
        <taxon>Metazoa</taxon>
        <taxon>Ecdysozoa</taxon>
        <taxon>Arthropoda</taxon>
        <taxon>Chelicerata</taxon>
        <taxon>Merostomata</taxon>
        <taxon>Xiphosura</taxon>
        <taxon>Limulidae</taxon>
        <taxon>Limulus</taxon>
    </lineage>
</organism>
<feature type="compositionally biased region" description="Basic and acidic residues" evidence="1">
    <location>
        <begin position="56"/>
        <end position="65"/>
    </location>
</feature>
<protein>
    <submittedName>
        <fullName evidence="4 5">Uncharacterized protein LOC111085018</fullName>
    </submittedName>
</protein>
<dbReference type="RefSeq" id="XP_022237672.1">
    <property type="nucleotide sequence ID" value="XM_022381964.1"/>
</dbReference>
<keyword evidence="3" id="KW-1185">Reference proteome</keyword>
<gene>
    <name evidence="4 5" type="primary">LOC111085018</name>
</gene>
<evidence type="ECO:0000313" key="4">
    <source>
        <dbReference type="RefSeq" id="XP_022237671.1"/>
    </source>
</evidence>
<dbReference type="Proteomes" id="UP000694941">
    <property type="component" value="Unplaced"/>
</dbReference>
<evidence type="ECO:0000256" key="1">
    <source>
        <dbReference type="SAM" id="MobiDB-lite"/>
    </source>
</evidence>